<dbReference type="Proteomes" id="UP001176941">
    <property type="component" value="Chromosome 21"/>
</dbReference>
<sequence length="97" mass="10222">MGQETVAGEGGDHEGSGSGPPPWYMPHPEQCPPQPETLLKQNSPSQPSAPSLRFAISGFVWRLAALASAAAELRLSSSARRTPKVPLARAPIHTLGK</sequence>
<name>A0ABN8YPJ9_RANTA</name>
<keyword evidence="3" id="KW-1185">Reference proteome</keyword>
<feature type="region of interest" description="Disordered" evidence="1">
    <location>
        <begin position="1"/>
        <end position="49"/>
    </location>
</feature>
<accession>A0ABN8YPJ9</accession>
<dbReference type="EMBL" id="OX459957">
    <property type="protein sequence ID" value="CAI9163492.1"/>
    <property type="molecule type" value="Genomic_DNA"/>
</dbReference>
<evidence type="ECO:0000313" key="2">
    <source>
        <dbReference type="EMBL" id="CAI9163492.1"/>
    </source>
</evidence>
<proteinExistence type="predicted"/>
<organism evidence="2 3">
    <name type="scientific">Rangifer tarandus platyrhynchus</name>
    <name type="common">Svalbard reindeer</name>
    <dbReference type="NCBI Taxonomy" id="3082113"/>
    <lineage>
        <taxon>Eukaryota</taxon>
        <taxon>Metazoa</taxon>
        <taxon>Chordata</taxon>
        <taxon>Craniata</taxon>
        <taxon>Vertebrata</taxon>
        <taxon>Euteleostomi</taxon>
        <taxon>Mammalia</taxon>
        <taxon>Eutheria</taxon>
        <taxon>Laurasiatheria</taxon>
        <taxon>Artiodactyla</taxon>
        <taxon>Ruminantia</taxon>
        <taxon>Pecora</taxon>
        <taxon>Cervidae</taxon>
        <taxon>Odocoileinae</taxon>
        <taxon>Rangifer</taxon>
    </lineage>
</organism>
<feature type="compositionally biased region" description="Polar residues" evidence="1">
    <location>
        <begin position="39"/>
        <end position="49"/>
    </location>
</feature>
<feature type="compositionally biased region" description="Pro residues" evidence="1">
    <location>
        <begin position="19"/>
        <end position="35"/>
    </location>
</feature>
<protein>
    <submittedName>
        <fullName evidence="2">Uncharacterized protein</fullName>
    </submittedName>
</protein>
<reference evidence="2" key="1">
    <citation type="submission" date="2023-04" db="EMBL/GenBank/DDBJ databases">
        <authorList>
            <consortium name="ELIXIR-Norway"/>
        </authorList>
    </citation>
    <scope>NUCLEOTIDE SEQUENCE [LARGE SCALE GENOMIC DNA]</scope>
</reference>
<gene>
    <name evidence="2" type="ORF">MRATA1EN1_LOCUS12454</name>
</gene>
<evidence type="ECO:0000313" key="3">
    <source>
        <dbReference type="Proteomes" id="UP001176941"/>
    </source>
</evidence>
<evidence type="ECO:0000256" key="1">
    <source>
        <dbReference type="SAM" id="MobiDB-lite"/>
    </source>
</evidence>